<gene>
    <name evidence="1" type="ORF">DT99_01160</name>
</gene>
<organism evidence="1">
    <name type="scientific">Burkholderia cenocepacia</name>
    <dbReference type="NCBI Taxonomy" id="95486"/>
    <lineage>
        <taxon>Bacteria</taxon>
        <taxon>Pseudomonadati</taxon>
        <taxon>Pseudomonadota</taxon>
        <taxon>Betaproteobacteria</taxon>
        <taxon>Burkholderiales</taxon>
        <taxon>Burkholderiaceae</taxon>
        <taxon>Burkholderia</taxon>
        <taxon>Burkholderia cepacia complex</taxon>
    </lineage>
</organism>
<protein>
    <submittedName>
        <fullName evidence="1">Uncharacterized protein</fullName>
    </submittedName>
</protein>
<dbReference type="AlphaFoldDB" id="A0A071ML82"/>
<sequence>MTAMDEAAVKISDSLPSDKDEDLALAVWTGILPLKTARGTPVHADGGVPVPDYVRSWAD</sequence>
<accession>A0A071ML82</accession>
<dbReference type="InterPro" id="IPR012349">
    <property type="entry name" value="Split_barrel_FMN-bd"/>
</dbReference>
<reference evidence="1" key="1">
    <citation type="submission" date="2014-04" db="EMBL/GenBank/DDBJ databases">
        <title>In planta biocontrol of soil-borne Fusarium wilt of banana through a plant endophytic bacterium, Burkholderia cenocepacia 869T2.</title>
        <authorList>
            <person name="Ho Y.-N."/>
            <person name="Chiang H.-M."/>
            <person name="Chao C.-P."/>
            <person name="Su C.-C."/>
            <person name="Hsu H.-F."/>
            <person name="Guo C.-T."/>
            <person name="Hsieh J.-L."/>
            <person name="Huang C.-C."/>
        </authorList>
    </citation>
    <scope>NUCLEOTIDE SEQUENCE [LARGE SCALE GENOMIC DNA]</scope>
    <source>
        <strain evidence="1">869T2</strain>
    </source>
</reference>
<name>A0A071ML82_9BURK</name>
<dbReference type="Gene3D" id="2.30.110.10">
    <property type="entry name" value="Electron Transport, Fmn-binding Protein, Chain A"/>
    <property type="match status" value="1"/>
</dbReference>
<dbReference type="EMBL" id="JJOA01000001">
    <property type="protein sequence ID" value="KEA61425.1"/>
    <property type="molecule type" value="Genomic_DNA"/>
</dbReference>
<comment type="caution">
    <text evidence="1">The sequence shown here is derived from an EMBL/GenBank/DDBJ whole genome shotgun (WGS) entry which is preliminary data.</text>
</comment>
<evidence type="ECO:0000313" key="1">
    <source>
        <dbReference type="EMBL" id="KEA61425.1"/>
    </source>
</evidence>
<proteinExistence type="predicted"/>